<evidence type="ECO:0000313" key="2">
    <source>
        <dbReference type="EMBL" id="UQZ83307.1"/>
    </source>
</evidence>
<dbReference type="PANTHER" id="PTHR37812">
    <property type="entry name" value="MU-LIKE PROPHAGE FLUMU PROTEIN C"/>
    <property type="match status" value="1"/>
</dbReference>
<dbReference type="Proteomes" id="UP001057134">
    <property type="component" value="Chromosome"/>
</dbReference>
<feature type="domain" description="Mor transcription activator" evidence="1">
    <location>
        <begin position="26"/>
        <end position="106"/>
    </location>
</feature>
<dbReference type="Gene3D" id="1.10.10.60">
    <property type="entry name" value="Homeodomain-like"/>
    <property type="match status" value="1"/>
</dbReference>
<dbReference type="InterPro" id="IPR052411">
    <property type="entry name" value="c-mor_Regulatory_Protein"/>
</dbReference>
<organism evidence="2 3">
    <name type="scientific">Paenibacillus konkukensis</name>
    <dbReference type="NCBI Taxonomy" id="2020716"/>
    <lineage>
        <taxon>Bacteria</taxon>
        <taxon>Bacillati</taxon>
        <taxon>Bacillota</taxon>
        <taxon>Bacilli</taxon>
        <taxon>Bacillales</taxon>
        <taxon>Paenibacillaceae</taxon>
        <taxon>Paenibacillus</taxon>
    </lineage>
</organism>
<dbReference type="Pfam" id="PF08765">
    <property type="entry name" value="Mor"/>
    <property type="match status" value="1"/>
</dbReference>
<dbReference type="InterPro" id="IPR014875">
    <property type="entry name" value="Mor_transcription_activator"/>
</dbReference>
<accession>A0ABY4RLC2</accession>
<dbReference type="RefSeq" id="WP_111153872.1">
    <property type="nucleotide sequence ID" value="NZ_CP027059.1"/>
</dbReference>
<reference evidence="2" key="2">
    <citation type="journal article" date="2021" name="J Anim Sci Technol">
        <title>Complete genome sequence of Paenibacillus konkukensis sp. nov. SK3146 as a potential probiotic strain.</title>
        <authorList>
            <person name="Jung H.I."/>
            <person name="Park S."/>
            <person name="Niu K.M."/>
            <person name="Lee S.W."/>
            <person name="Kothari D."/>
            <person name="Yi K.J."/>
            <person name="Kim S.K."/>
        </authorList>
    </citation>
    <scope>NUCLEOTIDE SEQUENCE</scope>
    <source>
        <strain evidence="2">SK3146</strain>
    </source>
</reference>
<sequence>MAGIVIIPEWAQELEKEDLPDRYHPVIELIGMENFLKLSAYVNGSNLYFPTISSCIEPIRNRRIVAEYNGRNILELGRKFRLSERQIRHILSSAPEAPEDENQMTLF</sequence>
<dbReference type="SUPFAM" id="SSF46689">
    <property type="entry name" value="Homeodomain-like"/>
    <property type="match status" value="1"/>
</dbReference>
<reference evidence="2" key="1">
    <citation type="submission" date="2018-02" db="EMBL/GenBank/DDBJ databases">
        <authorList>
            <person name="Kim S.-K."/>
            <person name="Jung H.-I."/>
            <person name="Lee S.-W."/>
        </authorList>
    </citation>
    <scope>NUCLEOTIDE SEQUENCE</scope>
    <source>
        <strain evidence="2">SK3146</strain>
    </source>
</reference>
<name>A0ABY4RLC2_9BACL</name>
<protein>
    <submittedName>
        <fullName evidence="2">Mor transcription activator family protein</fullName>
    </submittedName>
</protein>
<dbReference type="EMBL" id="CP027059">
    <property type="protein sequence ID" value="UQZ83307.1"/>
    <property type="molecule type" value="Genomic_DNA"/>
</dbReference>
<evidence type="ECO:0000313" key="3">
    <source>
        <dbReference type="Proteomes" id="UP001057134"/>
    </source>
</evidence>
<proteinExistence type="predicted"/>
<dbReference type="InterPro" id="IPR009057">
    <property type="entry name" value="Homeodomain-like_sf"/>
</dbReference>
<keyword evidence="3" id="KW-1185">Reference proteome</keyword>
<dbReference type="PANTHER" id="PTHR37812:SF1">
    <property type="entry name" value="MU-LIKE PROPHAGE FLUMU PROTEIN C"/>
    <property type="match status" value="1"/>
</dbReference>
<gene>
    <name evidence="2" type="ORF">SK3146_02494</name>
</gene>
<evidence type="ECO:0000259" key="1">
    <source>
        <dbReference type="Pfam" id="PF08765"/>
    </source>
</evidence>